<proteinExistence type="predicted"/>
<feature type="region of interest" description="Disordered" evidence="2">
    <location>
        <begin position="345"/>
        <end position="370"/>
    </location>
</feature>
<evidence type="ECO:0000313" key="4">
    <source>
        <dbReference type="Proteomes" id="UP001146793"/>
    </source>
</evidence>
<comment type="caution">
    <text evidence="3">The sequence shown here is derived from an EMBL/GenBank/DDBJ whole genome shotgun (WGS) entry which is preliminary data.</text>
</comment>
<feature type="region of interest" description="Disordered" evidence="2">
    <location>
        <begin position="482"/>
        <end position="523"/>
    </location>
</feature>
<dbReference type="Proteomes" id="UP001146793">
    <property type="component" value="Unassembled WGS sequence"/>
</dbReference>
<accession>A0AAV7YEZ3</accession>
<feature type="region of interest" description="Disordered" evidence="2">
    <location>
        <begin position="1377"/>
        <end position="1397"/>
    </location>
</feature>
<feature type="compositionally biased region" description="Basic residues" evidence="2">
    <location>
        <begin position="485"/>
        <end position="495"/>
    </location>
</feature>
<evidence type="ECO:0000256" key="1">
    <source>
        <dbReference type="SAM" id="Coils"/>
    </source>
</evidence>
<gene>
    <name evidence="3" type="ORF">M0812_25971</name>
</gene>
<feature type="compositionally biased region" description="Basic residues" evidence="2">
    <location>
        <begin position="345"/>
        <end position="366"/>
    </location>
</feature>
<feature type="compositionally biased region" description="Basic residues" evidence="2">
    <location>
        <begin position="127"/>
        <end position="141"/>
    </location>
</feature>
<protein>
    <submittedName>
        <fullName evidence="3">Nnp-1 protein putative nuclear protein 1 nop52</fullName>
    </submittedName>
</protein>
<organism evidence="3 4">
    <name type="scientific">Anaeramoeba flamelloides</name>
    <dbReference type="NCBI Taxonomy" id="1746091"/>
    <lineage>
        <taxon>Eukaryota</taxon>
        <taxon>Metamonada</taxon>
        <taxon>Anaeramoebidae</taxon>
        <taxon>Anaeramoeba</taxon>
    </lineage>
</organism>
<feature type="region of interest" description="Disordered" evidence="2">
    <location>
        <begin position="610"/>
        <end position="632"/>
    </location>
</feature>
<feature type="region of interest" description="Disordered" evidence="2">
    <location>
        <begin position="119"/>
        <end position="141"/>
    </location>
</feature>
<dbReference type="PANTHER" id="PTHR35711:SF1">
    <property type="entry name" value="ECTODERMAL, ISOFORM F"/>
    <property type="match status" value="1"/>
</dbReference>
<dbReference type="PANTHER" id="PTHR35711">
    <property type="entry name" value="EXPRESSED PROTEIN"/>
    <property type="match status" value="1"/>
</dbReference>
<keyword evidence="1" id="KW-0175">Coiled coil</keyword>
<feature type="compositionally biased region" description="Basic and acidic residues" evidence="2">
    <location>
        <begin position="433"/>
        <end position="447"/>
    </location>
</feature>
<feature type="compositionally biased region" description="Basic and acidic residues" evidence="2">
    <location>
        <begin position="496"/>
        <end position="523"/>
    </location>
</feature>
<dbReference type="EMBL" id="JANTQA010000060">
    <property type="protein sequence ID" value="KAJ3428338.1"/>
    <property type="molecule type" value="Genomic_DNA"/>
</dbReference>
<reference evidence="3" key="1">
    <citation type="submission" date="2022-08" db="EMBL/GenBank/DDBJ databases">
        <title>Novel sulphate-reducing endosymbionts in the free-living metamonad Anaeramoeba.</title>
        <authorList>
            <person name="Jerlstrom-Hultqvist J."/>
            <person name="Cepicka I."/>
            <person name="Gallot-Lavallee L."/>
            <person name="Salas-Leiva D."/>
            <person name="Curtis B.A."/>
            <person name="Zahonova K."/>
            <person name="Pipaliya S."/>
            <person name="Dacks J."/>
            <person name="Roger A.J."/>
        </authorList>
    </citation>
    <scope>NUCLEOTIDE SEQUENCE</scope>
    <source>
        <strain evidence="3">Busselton2</strain>
    </source>
</reference>
<feature type="coiled-coil region" evidence="1">
    <location>
        <begin position="55"/>
        <end position="89"/>
    </location>
</feature>
<name>A0AAV7YEZ3_9EUKA</name>
<evidence type="ECO:0000313" key="3">
    <source>
        <dbReference type="EMBL" id="KAJ3428338.1"/>
    </source>
</evidence>
<evidence type="ECO:0000256" key="2">
    <source>
        <dbReference type="SAM" id="MobiDB-lite"/>
    </source>
</evidence>
<sequence>MEDLDLFKNEPPQFLKLYFRSLRKKEISLNFLERVSRLRDERFYRFHDSYNHQIIEILIKEYKEYEKAEEEEEEEELEKENEKENENTLFEKIARKAKETDPSYSKIISALNNDQINGEENETKMNFPRKRKKKRSKRKKHVDAFTREEITHWSGAKLKSWKNRRINPNTFYYRFKDPGKFQDMGDWSELSKKQWIDRYNEFKSNGWKIGHAWGLFSKKVNGRVGYQCSNYYRRLLKEGVLEDPSYGIDTDGVFRQIHPENVDQNEIMIPESENGLNPVWELEELLKFENEICKLISEIHPKFTMENLGSRPLISVEPDSLRISKRKKKTIYGFKFYGKRNFKRGQKSTNKHSYKKKSNNKKKKNSSHFDNEAKWINSEIEGHQISIWNISNFKELNQDKMATQLPNNTIIKEKSYDKIVSENKNILKKKNKRNIEIDKQKDKEEKKKKTKKKINSELIIQSRIFSKKKKLITYQKKDRLIYSNNKKRRKRKEKKKGNEKEKENENKNKNENENEKEKEKGKEMEIEIELEMENMDEKSNNKDDDMNMGMDMKMQIENENVLIHQKEQDPNLKKKKNLNNIIQKILQIKKKNPKSQSATLFQKNANIRKSNNPKRYQNFDNDSSFEPNSNQRPRSIRILEKQIKKQNRLKNIGLTLNKKELELEFPRKLNLSPLKELKKLKVYNTVLQFDQKIDCFENYQYDLTIENLLINFPQLFLKFGNILNINNNNKQIKLKKILIFFEIIDYYIQNLESRGKNLFKEFYVLLFQLIKEYFLEKKHLIPKNASTINFKTHVHFSWYILEWIAISAKNGILEEIKETNKDLYQYFEPINFGTLLLREILILFDKSRDVFNDKNSFVLSLMKKLIKFCDQQFCSTPFWPILNEILLNITTLNSSNGINKGGDVENNDCLLYRQDINEYCWDFLFVCLRIYKRNQNIVNNTLPSNWPIVDLLIGREFTPNLHPEDKLLNTIKKSRFDVIKETEDNNLQMINTFKNINYQKILIKRCLQLSFLWETNVQLTLLMWDYLLSNKYLKLNIRRFLKGNKNSRSINNNNNSKNIYTTTTNKNNDYLLKQNYYKNNNFKKEMKFPEFLIHFSKNEITPFSSSLKPNLDDSLFNLFLKFLTSTLSRKKYEFKSKPITVQNTMVSRIASRFLIKLSKQKVIKLGNERDFLSINHLRNITSIILVLTLFLPEKQISMLLRKLLNLVQFENTSFIGKIILLESLFFISIIYQNLKRSIEKIAYETSTLLDNILQDYINSFINLKNFKNTNYLLLPNKDNNNKDKDNNNNSMNNKDQIIVKRNNFKNNESLLKFILDCIVLVINNCKGKFGSSEYFFIFKGFQQILDYKKPFSIEIRYKILSIIKSFLSIRNSLFNKNNNNNNNNRSEKNDDDDDDDLDEEMRKLEQDSIFSKQLFEIIYFPCKQLLNARLQRVTRLSYLIKKNNEKNQIQFIKKKSRKNSPQKNTLITMQNNQRRQNTNNGRLLNYLLFDNKYQINHSIFQLALFSISKMLPIFISYNSLSLTVVLQSYGPDSFWMNIKHSQFYEIPLIIVTNLIDEKKIHVPEDLMLRTWLIMIVQPQVDTKLMFDFTKKLKESSCYQNWFNTVDSDLLNEYDKEKSLNLKNKQLIIKKVLIQIFKNDTKKKIFYLILDKIYKAFSNLINKPNNNNNNENNLNNDHGNLHDIILINDDDEDDENDENYNEDDNDLEEQNFWFGYHKLCYDILSRMIKLDAPSLLSKNLLEIIIDLFWIQINQNNKKKLAIAYLPRILIGLSKIDLIESNQLLILRIIRKILNVYLQTINWKLSNSALQLTPFIIAFQMKNFKMQVFTKFFFKSIFCNNSFLKHSSNCFISIILLLTNLIQKISLKNFWYLIPFLLEKLEICKLTNLDCWIKCEIYNFFSFFVERYSKKHEKLKKNFKKLIRCLIEQILYDLKNLKENYLFIFEENGKKKKTNKKKAQATSKRKKEKDGKKIKGLIQELKNSSEKKQVTNYNFNVLNYRFDSNKRRFSEKENNQLHIELIRSILDLISFIANLNNNWRIEIMKILPKLNQNIGFEIWKQLNKKSYNYLYQVWGSFLLTMGDIGLPLLFQEKMELKNIFI</sequence>
<feature type="region of interest" description="Disordered" evidence="2">
    <location>
        <begin position="431"/>
        <end position="453"/>
    </location>
</feature>